<feature type="domain" description="Methyltransferase type 11" evidence="1">
    <location>
        <begin position="86"/>
        <end position="182"/>
    </location>
</feature>
<dbReference type="RefSeq" id="WP_406699011.1">
    <property type="nucleotide sequence ID" value="NZ_CP155447.1"/>
</dbReference>
<dbReference type="InterPro" id="IPR013216">
    <property type="entry name" value="Methyltransf_11"/>
</dbReference>
<organism evidence="2">
    <name type="scientific">Singulisphaera sp. Ch08</name>
    <dbReference type="NCBI Taxonomy" id="3120278"/>
    <lineage>
        <taxon>Bacteria</taxon>
        <taxon>Pseudomonadati</taxon>
        <taxon>Planctomycetota</taxon>
        <taxon>Planctomycetia</taxon>
        <taxon>Isosphaerales</taxon>
        <taxon>Isosphaeraceae</taxon>
        <taxon>Singulisphaera</taxon>
    </lineage>
</organism>
<proteinExistence type="predicted"/>
<dbReference type="InterPro" id="IPR029063">
    <property type="entry name" value="SAM-dependent_MTases_sf"/>
</dbReference>
<dbReference type="GO" id="GO:0008757">
    <property type="term" value="F:S-adenosylmethionine-dependent methyltransferase activity"/>
    <property type="evidence" value="ECO:0007669"/>
    <property type="project" value="InterPro"/>
</dbReference>
<dbReference type="Pfam" id="PF08241">
    <property type="entry name" value="Methyltransf_11"/>
    <property type="match status" value="1"/>
</dbReference>
<name>A0AAU7CMD8_9BACT</name>
<dbReference type="Gene3D" id="3.40.50.150">
    <property type="entry name" value="Vaccinia Virus protein VP39"/>
    <property type="match status" value="1"/>
</dbReference>
<dbReference type="EMBL" id="CP155447">
    <property type="protein sequence ID" value="XBH06159.1"/>
    <property type="molecule type" value="Genomic_DNA"/>
</dbReference>
<protein>
    <submittedName>
        <fullName evidence="2">Methyltransferase domain-containing protein</fullName>
    </submittedName>
</protein>
<evidence type="ECO:0000259" key="1">
    <source>
        <dbReference type="Pfam" id="PF08241"/>
    </source>
</evidence>
<gene>
    <name evidence="2" type="ORF">V5E97_09020</name>
</gene>
<evidence type="ECO:0000313" key="2">
    <source>
        <dbReference type="EMBL" id="XBH06159.1"/>
    </source>
</evidence>
<dbReference type="AlphaFoldDB" id="A0AAU7CMD8"/>
<keyword evidence="2" id="KW-0489">Methyltransferase</keyword>
<sequence>MMEKTFFKNDWLKEAEKHRCGVVKQFAYTLARPWLSRSNRRHLSPSLLSAHKPSLVLGARGIPVEFRRKWAIRRTPIQDATILIQGTGTGWEVLTWAPLKPHAIIATDLFDFQDSWSEIKQYVEGRYRVQTEFRQAPLEDHSFLPDGSIDLCASDAVFEHCQDLPSVLRESFRVLKPGGVLYASYGPMWYAACGDHFSGRGGSDTVYNHLLLDADAYRRYFQEHLASEEDFQSGGRYVELDLFSKLTTDQYVRYFTDAGFLVDEIILIVSVPGIEFKERNPDRFGQLVEKYAGICVPDDFLIVGNCVRLLKP</sequence>
<reference evidence="2" key="1">
    <citation type="submission" date="2024-05" db="EMBL/GenBank/DDBJ databases">
        <title>Planctomycetes of the genus Singulisphaera possess chitinolytic capabilities.</title>
        <authorList>
            <person name="Ivanova A."/>
        </authorList>
    </citation>
    <scope>NUCLEOTIDE SEQUENCE</scope>
    <source>
        <strain evidence="2">Ch08T</strain>
    </source>
</reference>
<accession>A0AAU7CMD8</accession>
<dbReference type="GO" id="GO:0032259">
    <property type="term" value="P:methylation"/>
    <property type="evidence" value="ECO:0007669"/>
    <property type="project" value="UniProtKB-KW"/>
</dbReference>
<keyword evidence="2" id="KW-0808">Transferase</keyword>
<dbReference type="SUPFAM" id="SSF53335">
    <property type="entry name" value="S-adenosyl-L-methionine-dependent methyltransferases"/>
    <property type="match status" value="1"/>
</dbReference>
<dbReference type="CDD" id="cd02440">
    <property type="entry name" value="AdoMet_MTases"/>
    <property type="match status" value="1"/>
</dbReference>